<feature type="signal peptide" evidence="2">
    <location>
        <begin position="1"/>
        <end position="21"/>
    </location>
</feature>
<keyword evidence="6" id="KW-1185">Reference proteome</keyword>
<dbReference type="Gene3D" id="2.60.40.1930">
    <property type="match status" value="1"/>
</dbReference>
<dbReference type="InterPro" id="IPR047565">
    <property type="entry name" value="Alpha-macroglob_thiol-ester_cl"/>
</dbReference>
<dbReference type="InterPro" id="IPR041246">
    <property type="entry name" value="Bact_MG10"/>
</dbReference>
<dbReference type="Gene3D" id="2.60.40.10">
    <property type="entry name" value="Immunoglobulins"/>
    <property type="match status" value="1"/>
</dbReference>
<feature type="chain" id="PRO_5032593755" evidence="2">
    <location>
        <begin position="22"/>
        <end position="1545"/>
    </location>
</feature>
<dbReference type="InterPro" id="IPR013783">
    <property type="entry name" value="Ig-like_fold"/>
</dbReference>
<dbReference type="InterPro" id="IPR011625">
    <property type="entry name" value="A2M_N_BRD"/>
</dbReference>
<dbReference type="Pfam" id="PF07678">
    <property type="entry name" value="TED_complement"/>
    <property type="match status" value="1"/>
</dbReference>
<dbReference type="GO" id="GO:0005615">
    <property type="term" value="C:extracellular space"/>
    <property type="evidence" value="ECO:0007669"/>
    <property type="project" value="InterPro"/>
</dbReference>
<dbReference type="Gene3D" id="2.20.130.20">
    <property type="match status" value="1"/>
</dbReference>
<dbReference type="Pfam" id="PF17791">
    <property type="entry name" value="MG3"/>
    <property type="match status" value="1"/>
</dbReference>
<keyword evidence="2" id="KW-0732">Signal</keyword>
<dbReference type="Gene3D" id="1.50.10.20">
    <property type="match status" value="1"/>
</dbReference>
<dbReference type="InterPro" id="IPR001599">
    <property type="entry name" value="Macroglobln_a2"/>
</dbReference>
<evidence type="ECO:0000259" key="3">
    <source>
        <dbReference type="SMART" id="SM01359"/>
    </source>
</evidence>
<dbReference type="InterPro" id="IPR051802">
    <property type="entry name" value="YfhM-like"/>
</dbReference>
<evidence type="ECO:0000256" key="2">
    <source>
        <dbReference type="SAM" id="SignalP"/>
    </source>
</evidence>
<gene>
    <name evidence="5" type="ORF">IRI77_05870</name>
</gene>
<dbReference type="CDD" id="cd02891">
    <property type="entry name" value="A2M_like"/>
    <property type="match status" value="1"/>
</dbReference>
<dbReference type="Pfam" id="PF17973">
    <property type="entry name" value="bMG10"/>
    <property type="match status" value="1"/>
</dbReference>
<dbReference type="Pfam" id="PF01835">
    <property type="entry name" value="MG2"/>
    <property type="match status" value="1"/>
</dbReference>
<evidence type="ECO:0000256" key="1">
    <source>
        <dbReference type="ARBA" id="ARBA00010556"/>
    </source>
</evidence>
<dbReference type="SMART" id="SM01359">
    <property type="entry name" value="A2M_N_2"/>
    <property type="match status" value="1"/>
</dbReference>
<organism evidence="5 6">
    <name type="scientific">Paludibaculum fermentans</name>
    <dbReference type="NCBI Taxonomy" id="1473598"/>
    <lineage>
        <taxon>Bacteria</taxon>
        <taxon>Pseudomonadati</taxon>
        <taxon>Acidobacteriota</taxon>
        <taxon>Terriglobia</taxon>
        <taxon>Bryobacterales</taxon>
        <taxon>Bryobacteraceae</taxon>
        <taxon>Paludibaculum</taxon>
    </lineage>
</organism>
<dbReference type="Proteomes" id="UP000593892">
    <property type="component" value="Chromosome"/>
</dbReference>
<feature type="domain" description="Alpha-2-macroglobulin" evidence="4">
    <location>
        <begin position="853"/>
        <end position="943"/>
    </location>
</feature>
<dbReference type="KEGG" id="pfer:IRI77_05870"/>
<dbReference type="Pfam" id="PF00207">
    <property type="entry name" value="A2M"/>
    <property type="match status" value="1"/>
</dbReference>
<dbReference type="PANTHER" id="PTHR40094:SF1">
    <property type="entry name" value="UBIQUITIN DOMAIN-CONTAINING PROTEIN"/>
    <property type="match status" value="1"/>
</dbReference>
<dbReference type="InterPro" id="IPR008930">
    <property type="entry name" value="Terpenoid_cyclase/PrenylTrfase"/>
</dbReference>
<dbReference type="GO" id="GO:0004866">
    <property type="term" value="F:endopeptidase inhibitor activity"/>
    <property type="evidence" value="ECO:0007669"/>
    <property type="project" value="InterPro"/>
</dbReference>
<dbReference type="Pfam" id="PF07703">
    <property type="entry name" value="A2M_BRD"/>
    <property type="match status" value="1"/>
</dbReference>
<evidence type="ECO:0000259" key="4">
    <source>
        <dbReference type="SMART" id="SM01360"/>
    </source>
</evidence>
<dbReference type="SUPFAM" id="SSF48239">
    <property type="entry name" value="Terpenoid cyclases/Protein prenyltransferases"/>
    <property type="match status" value="1"/>
</dbReference>
<dbReference type="SMART" id="SM01360">
    <property type="entry name" value="A2M"/>
    <property type="match status" value="1"/>
</dbReference>
<proteinExistence type="inferred from homology"/>
<dbReference type="PANTHER" id="PTHR40094">
    <property type="entry name" value="ALPHA-2-MACROGLOBULIN HOMOLOG"/>
    <property type="match status" value="1"/>
</dbReference>
<dbReference type="InterPro" id="IPR041555">
    <property type="entry name" value="MG3"/>
</dbReference>
<evidence type="ECO:0000313" key="6">
    <source>
        <dbReference type="Proteomes" id="UP000593892"/>
    </source>
</evidence>
<name>A0A7S7NTD7_PALFE</name>
<evidence type="ECO:0000313" key="5">
    <source>
        <dbReference type="EMBL" id="QOY89478.1"/>
    </source>
</evidence>
<dbReference type="InterPro" id="IPR002890">
    <property type="entry name" value="MG2"/>
</dbReference>
<reference evidence="5 6" key="1">
    <citation type="submission" date="2020-10" db="EMBL/GenBank/DDBJ databases">
        <title>Complete genome sequence of Paludibaculum fermentans P105T, a facultatively anaerobic acidobacterium capable of dissimilatory Fe(III) reduction.</title>
        <authorList>
            <person name="Dedysh S.N."/>
            <person name="Beletsky A.V."/>
            <person name="Kulichevskaya I.S."/>
            <person name="Mardanov A.V."/>
            <person name="Ravin N.V."/>
        </authorList>
    </citation>
    <scope>NUCLEOTIDE SEQUENCE [LARGE SCALE GENOMIC DNA]</scope>
    <source>
        <strain evidence="5 6">P105</strain>
    </source>
</reference>
<accession>A0A7S7NTD7</accession>
<protein>
    <submittedName>
        <fullName evidence="5">Alpha-2-macroglobulin</fullName>
    </submittedName>
</protein>
<comment type="similarity">
    <text evidence="1">Belongs to the protease inhibitor I39 (alpha-2-macroglobulin) family. Bacterial alpha-2-macroglobulin subfamily.</text>
</comment>
<dbReference type="InterPro" id="IPR011626">
    <property type="entry name" value="Alpha-macroglobulin_TED"/>
</dbReference>
<dbReference type="RefSeq" id="WP_194451140.1">
    <property type="nucleotide sequence ID" value="NZ_CP063849.1"/>
</dbReference>
<sequence length="1545" mass="171434">MRLGYCLVPLALLVCSAPAQEDEGRIYFSLNSDHPVRAGESIPVRVQAQGIRSLDFRLYRVNDPVKFFRQLDEPHRFGGAIRPTPKARTPIEKFAAWKHRWHARARDVVRQQFTPDNRHSIRAAMLKEPAPAEKKKAGANKGEEFAGVSVLNPQQLVRSWTQPIQTPNRWEAATVPVELKDKGLYVLEATNGKLQAYTILSVTDLAIITKTTPGKLLVRAVDRVTGAPLANIPIQVYDSGTRQDIARSSTDPDGLLSVDVKEVSEEGAVVLAHREKDFAVTTVGGYSLSTERGRNFMGYVYTDRPVYRPGHPVHFKAIVRNTIGAGYQIPDQSDVQVQVEDPEGKTLLKKKASLTKYGSVSGDLTLPADAAIGYYSVNVSLSGDDHEMKAFGGFNVEEYRKPEYEVKVTSETPRTIQGGHVKMNVDVKYYYGEPVAGASVKYTVHRYRWWAPWYETDEDMGDEDEEGGGYGGEQVAEETAKLDSQGHLTIDVPTTANPYDSAYRVEARVTDSSNREVAGSGNFVATRGSFFITAEPERYVYGPGDPARMRVETRDYAGAMVPNVSFHVEVAPHARKGGTEPAILKLEGKTGPDGKGQVEFPAPVSASYQVKVSAADTAGRAIDDISWLWVSGAWAESGTADQRIEIIPDKKSYKSGDKAKILLVTNVPDADVWLTLEGKTLYWSKFVHAKGGTATVEIPIESSHAPNVFVDATFLSNNTLYRGSKSLKVPPVEKQIQVEVQSSKAEYKPGEPAQFTVTAKDNQGKPVAAEFSLGVVDEAIYAIKKEAQPDILNVFYGRTWNRVGTDTSMEYYFYGEAGKRRMQLAQIRDRKSRAQLKPDKLVEPKIRKNFPDTAYWIADLKTGNDGRASTEVTFPDSLTTWRATARGVTEDTKVGGAVQRTIVRKNLMVTMATPRFFTEADEVTVPVLVRNYTAGELKVRVSLDAQGVQILAGATSEITVAPKGEGRVDYKLRANAVDKVVLTAKALTTQESDALELTFPVEPYGLKLIDPLQTKLQQKSQSYDFAGKFPSDAQQNWRAVTVHLTPSAAGAVFGALEYLITYPYGCTEQTMSSFLPNVVVSQALKELKLPANIDQKDLAKKVKAGLERLYDYQHEDGGWGWWKDDASDPFMTAYVTSGLKLAADAGYSIDLWRVNNSSTALAKMLEGKAKIAPDTRAYMVYALTLAGHQTKPQIEAIWNGRDEMTNFGRALLGLTLYQAKDARAAEVATNLAGRISKTTDGSFWESNRDPMLDFDSENSLEATAFVVKFLSKQQPTSPLIDEATQWLVNHRDQGYYWASTKRTAFVIFGLTDVLKRSGELKPDYQVKVTVNGAEVLSKRFTAEDALSPQPVKIRVPLKGNDANPKVTVTKNGDGVLFASARWEYRSNGTESRLRGDTPLKINRNYYRLNPVNEGGKIIYNMEPLNGEARLGDLVAVRLSVSGQENQRYLLVEDPLPTGAEVVARDDLYQVRGQPAWWTTWWSRREVRDNRVSYFPWRMPKDGLEYVYLIRFTNAGAFKVTPARVEPMYKPGHLGWSLPATFEVHQ</sequence>
<feature type="domain" description="Alpha-2-macroglobulin bait region" evidence="3">
    <location>
        <begin position="644"/>
        <end position="783"/>
    </location>
</feature>
<dbReference type="EMBL" id="CP063849">
    <property type="protein sequence ID" value="QOY89478.1"/>
    <property type="molecule type" value="Genomic_DNA"/>
</dbReference>
<dbReference type="SMART" id="SM01419">
    <property type="entry name" value="Thiol-ester_cl"/>
    <property type="match status" value="1"/>
</dbReference>